<keyword evidence="1" id="KW-0805">Transcription regulation</keyword>
<dbReference type="PANTHER" id="PTHR44846:SF1">
    <property type="entry name" value="MANNOSYL-D-GLYCERATE TRANSPORT_METABOLISM SYSTEM REPRESSOR MNGR-RELATED"/>
    <property type="match status" value="1"/>
</dbReference>
<dbReference type="CDD" id="cd07377">
    <property type="entry name" value="WHTH_GntR"/>
    <property type="match status" value="1"/>
</dbReference>
<dbReference type="InterPro" id="IPR050679">
    <property type="entry name" value="Bact_HTH_transcr_reg"/>
</dbReference>
<dbReference type="RefSeq" id="WP_132332840.1">
    <property type="nucleotide sequence ID" value="NZ_SMJZ01000042.1"/>
</dbReference>
<gene>
    <name evidence="5" type="ORF">E1267_13790</name>
</gene>
<dbReference type="SUPFAM" id="SSF64288">
    <property type="entry name" value="Chorismate lyase-like"/>
    <property type="match status" value="1"/>
</dbReference>
<dbReference type="Gene3D" id="3.40.1410.10">
    <property type="entry name" value="Chorismate lyase-like"/>
    <property type="match status" value="1"/>
</dbReference>
<evidence type="ECO:0000259" key="4">
    <source>
        <dbReference type="PROSITE" id="PS50949"/>
    </source>
</evidence>
<keyword evidence="6" id="KW-1185">Reference proteome</keyword>
<evidence type="ECO:0000313" key="6">
    <source>
        <dbReference type="Proteomes" id="UP000295157"/>
    </source>
</evidence>
<dbReference type="InterPro" id="IPR036390">
    <property type="entry name" value="WH_DNA-bd_sf"/>
</dbReference>
<sequence length="263" mass="29434">MTRQRLDRESFVPMYYQLQQALIQDMDSGAHRAGDRLPSESELCDAYGVSRTVVRQALRELEISGRIVRRKGQGSFVAPPKTSERLVQTLTGLHEDVTSRGGTMRSDVRLLDRVPATPEVAAELSIAPGDPVIVLDRLRFVDEIPWVVVVTYLPYTMCPRLLEEDLTHQSLYALLEDTYGIEISWGRRRVEAVPAPAPVARALEIRRDSPILLLSSTSYAPDGRPVEYFVASHRGDLSRFEVRLERRKGAPRGPLLTVQSAGA</sequence>
<evidence type="ECO:0000256" key="2">
    <source>
        <dbReference type="ARBA" id="ARBA00023125"/>
    </source>
</evidence>
<dbReference type="InterPro" id="IPR028978">
    <property type="entry name" value="Chorismate_lyase_/UTRA_dom_sf"/>
</dbReference>
<dbReference type="SMART" id="SM00866">
    <property type="entry name" value="UTRA"/>
    <property type="match status" value="1"/>
</dbReference>
<name>A0A4R4NDP7_9ACTN</name>
<dbReference type="InterPro" id="IPR011663">
    <property type="entry name" value="UTRA"/>
</dbReference>
<dbReference type="GO" id="GO:0003677">
    <property type="term" value="F:DNA binding"/>
    <property type="evidence" value="ECO:0007669"/>
    <property type="project" value="UniProtKB-KW"/>
</dbReference>
<dbReference type="SUPFAM" id="SSF46785">
    <property type="entry name" value="Winged helix' DNA-binding domain"/>
    <property type="match status" value="1"/>
</dbReference>
<dbReference type="PANTHER" id="PTHR44846">
    <property type="entry name" value="MANNOSYL-D-GLYCERATE TRANSPORT/METABOLISM SYSTEM REPRESSOR MNGR-RELATED"/>
    <property type="match status" value="1"/>
</dbReference>
<dbReference type="PROSITE" id="PS50949">
    <property type="entry name" value="HTH_GNTR"/>
    <property type="match status" value="1"/>
</dbReference>
<dbReference type="AlphaFoldDB" id="A0A4R4NDP7"/>
<organism evidence="5 6">
    <name type="scientific">Nonomuraea longispora</name>
    <dbReference type="NCBI Taxonomy" id="1848320"/>
    <lineage>
        <taxon>Bacteria</taxon>
        <taxon>Bacillati</taxon>
        <taxon>Actinomycetota</taxon>
        <taxon>Actinomycetes</taxon>
        <taxon>Streptosporangiales</taxon>
        <taxon>Streptosporangiaceae</taxon>
        <taxon>Nonomuraea</taxon>
    </lineage>
</organism>
<keyword evidence="3" id="KW-0804">Transcription</keyword>
<evidence type="ECO:0000256" key="3">
    <source>
        <dbReference type="ARBA" id="ARBA00023163"/>
    </source>
</evidence>
<dbReference type="InterPro" id="IPR036388">
    <property type="entry name" value="WH-like_DNA-bd_sf"/>
</dbReference>
<comment type="caution">
    <text evidence="5">The sequence shown here is derived from an EMBL/GenBank/DDBJ whole genome shotgun (WGS) entry which is preliminary data.</text>
</comment>
<dbReference type="Pfam" id="PF07702">
    <property type="entry name" value="UTRA"/>
    <property type="match status" value="1"/>
</dbReference>
<dbReference type="GO" id="GO:0003700">
    <property type="term" value="F:DNA-binding transcription factor activity"/>
    <property type="evidence" value="ECO:0007669"/>
    <property type="project" value="InterPro"/>
</dbReference>
<evidence type="ECO:0000256" key="1">
    <source>
        <dbReference type="ARBA" id="ARBA00023015"/>
    </source>
</evidence>
<accession>A0A4R4NDP7</accession>
<dbReference type="EMBL" id="SMJZ01000042">
    <property type="protein sequence ID" value="TDC07278.1"/>
    <property type="molecule type" value="Genomic_DNA"/>
</dbReference>
<feature type="domain" description="HTH gntR-type" evidence="4">
    <location>
        <begin position="12"/>
        <end position="80"/>
    </location>
</feature>
<dbReference type="SMART" id="SM00345">
    <property type="entry name" value="HTH_GNTR"/>
    <property type="match status" value="1"/>
</dbReference>
<dbReference type="GO" id="GO:0045892">
    <property type="term" value="P:negative regulation of DNA-templated transcription"/>
    <property type="evidence" value="ECO:0007669"/>
    <property type="project" value="TreeGrafter"/>
</dbReference>
<proteinExistence type="predicted"/>
<protein>
    <submittedName>
        <fullName evidence="5">GntR family transcriptional regulator</fullName>
    </submittedName>
</protein>
<dbReference type="Pfam" id="PF00392">
    <property type="entry name" value="GntR"/>
    <property type="match status" value="1"/>
</dbReference>
<reference evidence="5 6" key="1">
    <citation type="submission" date="2019-02" db="EMBL/GenBank/DDBJ databases">
        <title>Draft genome sequences of novel Actinobacteria.</title>
        <authorList>
            <person name="Sahin N."/>
            <person name="Ay H."/>
            <person name="Saygin H."/>
        </authorList>
    </citation>
    <scope>NUCLEOTIDE SEQUENCE [LARGE SCALE GENOMIC DNA]</scope>
    <source>
        <strain evidence="5 6">KC201</strain>
    </source>
</reference>
<dbReference type="Gene3D" id="1.10.10.10">
    <property type="entry name" value="Winged helix-like DNA-binding domain superfamily/Winged helix DNA-binding domain"/>
    <property type="match status" value="1"/>
</dbReference>
<dbReference type="PRINTS" id="PR00035">
    <property type="entry name" value="HTHGNTR"/>
</dbReference>
<evidence type="ECO:0000313" key="5">
    <source>
        <dbReference type="EMBL" id="TDC07278.1"/>
    </source>
</evidence>
<dbReference type="Proteomes" id="UP000295157">
    <property type="component" value="Unassembled WGS sequence"/>
</dbReference>
<dbReference type="InterPro" id="IPR000524">
    <property type="entry name" value="Tscrpt_reg_HTH_GntR"/>
</dbReference>
<dbReference type="OrthoDB" id="3192286at2"/>
<keyword evidence="2" id="KW-0238">DNA-binding</keyword>